<keyword evidence="1" id="KW-0433">Leucine-rich repeat</keyword>
<gene>
    <name evidence="3" type="primary">inlA_1</name>
    <name evidence="3" type="ORF">ENSA7_08110</name>
</gene>
<evidence type="ECO:0000313" key="3">
    <source>
        <dbReference type="EMBL" id="PRQ09486.1"/>
    </source>
</evidence>
<dbReference type="SUPFAM" id="SSF52058">
    <property type="entry name" value="L domain-like"/>
    <property type="match status" value="1"/>
</dbReference>
<dbReference type="AlphaFoldDB" id="A0A2S9YWL0"/>
<accession>A0A2S9YWL0</accession>
<dbReference type="Pfam" id="PF12799">
    <property type="entry name" value="LRR_4"/>
    <property type="match status" value="1"/>
</dbReference>
<dbReference type="PANTHER" id="PTHR46652:SF3">
    <property type="entry name" value="LEUCINE-RICH REPEAT-CONTAINING PROTEIN 9"/>
    <property type="match status" value="1"/>
</dbReference>
<dbReference type="Proteomes" id="UP000238823">
    <property type="component" value="Unassembled WGS sequence"/>
</dbReference>
<dbReference type="InterPro" id="IPR050836">
    <property type="entry name" value="SDS22/Internalin_LRR"/>
</dbReference>
<protein>
    <submittedName>
        <fullName evidence="3">Internalin-A</fullName>
    </submittedName>
</protein>
<dbReference type="OrthoDB" id="5504696at2"/>
<organism evidence="3 4">
    <name type="scientific">Enhygromyxa salina</name>
    <dbReference type="NCBI Taxonomy" id="215803"/>
    <lineage>
        <taxon>Bacteria</taxon>
        <taxon>Pseudomonadati</taxon>
        <taxon>Myxococcota</taxon>
        <taxon>Polyangia</taxon>
        <taxon>Nannocystales</taxon>
        <taxon>Nannocystaceae</taxon>
        <taxon>Enhygromyxa</taxon>
    </lineage>
</organism>
<dbReference type="PANTHER" id="PTHR46652">
    <property type="entry name" value="LEUCINE-RICH REPEAT AND IQ DOMAIN-CONTAINING PROTEIN 1-RELATED"/>
    <property type="match status" value="1"/>
</dbReference>
<keyword evidence="2" id="KW-0677">Repeat</keyword>
<name>A0A2S9YWL0_9BACT</name>
<dbReference type="EMBL" id="PVNL01000020">
    <property type="protein sequence ID" value="PRQ09486.1"/>
    <property type="molecule type" value="Genomic_DNA"/>
</dbReference>
<dbReference type="RefSeq" id="WP_106087884.1">
    <property type="nucleotide sequence ID" value="NZ_PVNL01000020.1"/>
</dbReference>
<evidence type="ECO:0000313" key="4">
    <source>
        <dbReference type="Proteomes" id="UP000238823"/>
    </source>
</evidence>
<dbReference type="InterPro" id="IPR025875">
    <property type="entry name" value="Leu-rich_rpt_4"/>
</dbReference>
<reference evidence="3 4" key="1">
    <citation type="submission" date="2018-03" db="EMBL/GenBank/DDBJ databases">
        <title>Draft Genome Sequences of the Obligatory Marine Myxobacteria Enhygromyxa salina SWB007.</title>
        <authorList>
            <person name="Poehlein A."/>
            <person name="Moghaddam J.A."/>
            <person name="Harms H."/>
            <person name="Alanjari M."/>
            <person name="Koenig G.M."/>
            <person name="Daniel R."/>
            <person name="Schaeberle T.F."/>
        </authorList>
    </citation>
    <scope>NUCLEOTIDE SEQUENCE [LARGE SCALE GENOMIC DNA]</scope>
    <source>
        <strain evidence="3 4">SWB007</strain>
    </source>
</reference>
<evidence type="ECO:0000256" key="2">
    <source>
        <dbReference type="ARBA" id="ARBA00022737"/>
    </source>
</evidence>
<proteinExistence type="predicted"/>
<comment type="caution">
    <text evidence="3">The sequence shown here is derived from an EMBL/GenBank/DDBJ whole genome shotgun (WGS) entry which is preliminary data.</text>
</comment>
<evidence type="ECO:0000256" key="1">
    <source>
        <dbReference type="ARBA" id="ARBA00022614"/>
    </source>
</evidence>
<dbReference type="Gene3D" id="3.80.10.10">
    <property type="entry name" value="Ribonuclease Inhibitor"/>
    <property type="match status" value="1"/>
</dbReference>
<sequence>MARPQLEAALRRDLHDEHAWSVFGDLLAAEGDSRGELIALEQRAAACERPFERSVLEHRAAELFEREHRRWLGPLADAGIELTWIRGFVTKAVITRPSLASLESLVSLPTAALLGKIECVGPRSLAPIVKALRGRPIAALGLRLAPSSSSSIGSIEQLAELDQLEALEVEGGTARGIEALAELPHLRRLGLRRFDGDLAGLARGFTQLRSLELSARANVTQLGPEALTPLAQLTDLRELVLSDGGWEQLEPLVDLRALERLDLRSTDVSNLEPLAAMTDMRELDLSGCTHLTNLEPIAALTKLERLEIGYTRVRQLRPLAGLRALQVVELAGTPVHDLSPLFELPKLRKVGVAACEIDSVQPLLDRAVLIVGRRPPEPSWRDLAEGLLRES</sequence>
<dbReference type="InterPro" id="IPR032675">
    <property type="entry name" value="LRR_dom_sf"/>
</dbReference>